<dbReference type="Proteomes" id="UP001634394">
    <property type="component" value="Unassembled WGS sequence"/>
</dbReference>
<dbReference type="AlphaFoldDB" id="A0ABD3UW12"/>
<evidence type="ECO:0008006" key="6">
    <source>
        <dbReference type="Google" id="ProtNLM"/>
    </source>
</evidence>
<keyword evidence="5" id="KW-1185">Reference proteome</keyword>
<keyword evidence="2" id="KW-0812">Transmembrane</keyword>
<reference evidence="4 5" key="1">
    <citation type="submission" date="2024-11" db="EMBL/GenBank/DDBJ databases">
        <title>Chromosome-level genome assembly of the freshwater bivalve Anodonta woodiana.</title>
        <authorList>
            <person name="Chen X."/>
        </authorList>
    </citation>
    <scope>NUCLEOTIDE SEQUENCE [LARGE SCALE GENOMIC DNA]</scope>
    <source>
        <strain evidence="4">MN2024</strain>
        <tissue evidence="4">Gills</tissue>
    </source>
</reference>
<evidence type="ECO:0000256" key="3">
    <source>
        <dbReference type="SAM" id="SignalP"/>
    </source>
</evidence>
<evidence type="ECO:0000313" key="5">
    <source>
        <dbReference type="Proteomes" id="UP001634394"/>
    </source>
</evidence>
<keyword evidence="3" id="KW-0732">Signal</keyword>
<keyword evidence="2" id="KW-0472">Membrane</keyword>
<feature type="compositionally biased region" description="Acidic residues" evidence="1">
    <location>
        <begin position="405"/>
        <end position="439"/>
    </location>
</feature>
<feature type="compositionally biased region" description="Basic and acidic residues" evidence="1">
    <location>
        <begin position="458"/>
        <end position="472"/>
    </location>
</feature>
<feature type="compositionally biased region" description="Polar residues" evidence="1">
    <location>
        <begin position="311"/>
        <end position="327"/>
    </location>
</feature>
<evidence type="ECO:0000313" key="4">
    <source>
        <dbReference type="EMBL" id="KAL3852713.1"/>
    </source>
</evidence>
<feature type="region of interest" description="Disordered" evidence="1">
    <location>
        <begin position="249"/>
        <end position="330"/>
    </location>
</feature>
<accession>A0ABD3UW12</accession>
<feature type="signal peptide" evidence="3">
    <location>
        <begin position="1"/>
        <end position="20"/>
    </location>
</feature>
<sequence length="641" mass="71536">MAVKIALVILLLTHVPLTWEQSNTNSNNNVGPFNPTTYETYNLDNPSTCTGVPRAVRSDRIFIVTSSGNSQNTATPTSCQLTLTIDSAREPMVFKLTIVKATIRDATVQFIIYDGEMSGRKLLGFNANQGPPTGAGYFFTTGQVVTFQLTRRERDFNYDIEIVAEPIKTDYINNKDCDPATGYGCDTYGYTYRILGTKEIIGIIGGAFALIVLVVVVVVVCCYRKQRGLNKRWKQDQLGSINTAASIHSFNGSAPTDKKSKGMWTSESSKNGFASGRRSPVLPRTRTTRHSEEDDSVFESVDSYPTKKLQSRVQSSPTKYNQSNSRNYRPPTYQEALRQNSDVEVDSFVQGNDAHPQNTFIEREIIPRVKTSKVQNRVPPPLEEDETYDSIEPKKVTTAQNTDLEHEEEADESNEESDEVSREEESEESGDEEPEEEEVDSKKVVYSKPNKSKPQSQPEKEQSKSKQNEGKQKNKIIQPKDWIPSNQQVQPPPNFVQGPSVQGFVLPGVIHPQPLYGYQLPQFQPQGYMPPSMYGQSGPMQVHHYPVPGTTDYPPPPMYPGHLYHNAKQGANEKQVKPTDLPIYSYLVNRGYTPLDGRHSPASTSTAASNLSGDKLNFTDDTDFTANLGSGVELMRRNTEV</sequence>
<organism evidence="4 5">
    <name type="scientific">Sinanodonta woodiana</name>
    <name type="common">Chinese pond mussel</name>
    <name type="synonym">Anodonta woodiana</name>
    <dbReference type="NCBI Taxonomy" id="1069815"/>
    <lineage>
        <taxon>Eukaryota</taxon>
        <taxon>Metazoa</taxon>
        <taxon>Spiralia</taxon>
        <taxon>Lophotrochozoa</taxon>
        <taxon>Mollusca</taxon>
        <taxon>Bivalvia</taxon>
        <taxon>Autobranchia</taxon>
        <taxon>Heteroconchia</taxon>
        <taxon>Palaeoheterodonta</taxon>
        <taxon>Unionida</taxon>
        <taxon>Unionoidea</taxon>
        <taxon>Unionidae</taxon>
        <taxon>Unioninae</taxon>
        <taxon>Sinanodonta</taxon>
    </lineage>
</organism>
<feature type="compositionally biased region" description="Polar residues" evidence="1">
    <location>
        <begin position="263"/>
        <end position="272"/>
    </location>
</feature>
<evidence type="ECO:0000256" key="1">
    <source>
        <dbReference type="SAM" id="MobiDB-lite"/>
    </source>
</evidence>
<keyword evidence="2" id="KW-1133">Transmembrane helix</keyword>
<feature type="transmembrane region" description="Helical" evidence="2">
    <location>
        <begin position="200"/>
        <end position="223"/>
    </location>
</feature>
<feature type="region of interest" description="Disordered" evidence="1">
    <location>
        <begin position="371"/>
        <end position="494"/>
    </location>
</feature>
<gene>
    <name evidence="4" type="ORF">ACJMK2_016331</name>
</gene>
<dbReference type="EMBL" id="JBJQND010000015">
    <property type="protein sequence ID" value="KAL3852713.1"/>
    <property type="molecule type" value="Genomic_DNA"/>
</dbReference>
<feature type="chain" id="PRO_5044800064" description="CUB domain-containing protein" evidence="3">
    <location>
        <begin position="21"/>
        <end position="641"/>
    </location>
</feature>
<evidence type="ECO:0000256" key="2">
    <source>
        <dbReference type="SAM" id="Phobius"/>
    </source>
</evidence>
<comment type="caution">
    <text evidence="4">The sequence shown here is derived from an EMBL/GenBank/DDBJ whole genome shotgun (WGS) entry which is preliminary data.</text>
</comment>
<protein>
    <recommendedName>
        <fullName evidence="6">CUB domain-containing protein</fullName>
    </recommendedName>
</protein>
<proteinExistence type="predicted"/>
<name>A0ABD3UW12_SINWO</name>